<gene>
    <name evidence="1" type="ORF">MLD38_002987</name>
</gene>
<reference evidence="2" key="1">
    <citation type="journal article" date="2023" name="Front. Plant Sci.">
        <title>Chromosomal-level genome assembly of Melastoma candidum provides insights into trichome evolution.</title>
        <authorList>
            <person name="Zhong Y."/>
            <person name="Wu W."/>
            <person name="Sun C."/>
            <person name="Zou P."/>
            <person name="Liu Y."/>
            <person name="Dai S."/>
            <person name="Zhou R."/>
        </authorList>
    </citation>
    <scope>NUCLEOTIDE SEQUENCE [LARGE SCALE GENOMIC DNA]</scope>
</reference>
<protein>
    <submittedName>
        <fullName evidence="1">Uncharacterized protein</fullName>
    </submittedName>
</protein>
<proteinExistence type="predicted"/>
<name>A0ACB9S2H5_9MYRT</name>
<evidence type="ECO:0000313" key="2">
    <source>
        <dbReference type="Proteomes" id="UP001057402"/>
    </source>
</evidence>
<comment type="caution">
    <text evidence="1">The sequence shown here is derived from an EMBL/GenBank/DDBJ whole genome shotgun (WGS) entry which is preliminary data.</text>
</comment>
<dbReference type="Proteomes" id="UP001057402">
    <property type="component" value="Chromosome 2"/>
</dbReference>
<organism evidence="1 2">
    <name type="scientific">Melastoma candidum</name>
    <dbReference type="NCBI Taxonomy" id="119954"/>
    <lineage>
        <taxon>Eukaryota</taxon>
        <taxon>Viridiplantae</taxon>
        <taxon>Streptophyta</taxon>
        <taxon>Embryophyta</taxon>
        <taxon>Tracheophyta</taxon>
        <taxon>Spermatophyta</taxon>
        <taxon>Magnoliopsida</taxon>
        <taxon>eudicotyledons</taxon>
        <taxon>Gunneridae</taxon>
        <taxon>Pentapetalae</taxon>
        <taxon>rosids</taxon>
        <taxon>malvids</taxon>
        <taxon>Myrtales</taxon>
        <taxon>Melastomataceae</taxon>
        <taxon>Melastomatoideae</taxon>
        <taxon>Melastomateae</taxon>
        <taxon>Melastoma</taxon>
    </lineage>
</organism>
<evidence type="ECO:0000313" key="1">
    <source>
        <dbReference type="EMBL" id="KAI4384902.1"/>
    </source>
</evidence>
<keyword evidence="2" id="KW-1185">Reference proteome</keyword>
<accession>A0ACB9S2H5</accession>
<dbReference type="EMBL" id="CM042881">
    <property type="protein sequence ID" value="KAI4384902.1"/>
    <property type="molecule type" value="Genomic_DNA"/>
</dbReference>
<sequence length="168" mass="17761">MAASKEEYTSDNEAQKDKENRTKKKKKKVKRAGFGSEGGSGRWGEQNRNDGGGGESECGGGGSGGGGNGLMVMTRAKGGNSRLWMDMEEVKACRELGLELELEHERTIEIPGRISISGSVDTGGSSGGNSPIANWRISSPGDDPRDVKARLKVWAQMVALASSSLNSN</sequence>